<dbReference type="RefSeq" id="WP_123792826.1">
    <property type="nucleotide sequence ID" value="NZ_RKQK01000002.1"/>
</dbReference>
<dbReference type="Proteomes" id="UP000269689">
    <property type="component" value="Unassembled WGS sequence"/>
</dbReference>
<evidence type="ECO:0000313" key="2">
    <source>
        <dbReference type="Proteomes" id="UP000269689"/>
    </source>
</evidence>
<evidence type="ECO:0008006" key="3">
    <source>
        <dbReference type="Google" id="ProtNLM"/>
    </source>
</evidence>
<evidence type="ECO:0000313" key="1">
    <source>
        <dbReference type="EMBL" id="RPE67380.1"/>
    </source>
</evidence>
<organism evidence="1 2">
    <name type="scientific">Pacificibacter maritimus</name>
    <dbReference type="NCBI Taxonomy" id="762213"/>
    <lineage>
        <taxon>Bacteria</taxon>
        <taxon>Pseudomonadati</taxon>
        <taxon>Pseudomonadota</taxon>
        <taxon>Alphaproteobacteria</taxon>
        <taxon>Rhodobacterales</taxon>
        <taxon>Roseobacteraceae</taxon>
        <taxon>Pacificibacter</taxon>
    </lineage>
</organism>
<name>A0A3N4V0L2_9RHOB</name>
<reference evidence="1 2" key="1">
    <citation type="submission" date="2018-11" db="EMBL/GenBank/DDBJ databases">
        <title>Genomic Encyclopedia of Type Strains, Phase IV (KMG-IV): sequencing the most valuable type-strain genomes for metagenomic binning, comparative biology and taxonomic classification.</title>
        <authorList>
            <person name="Goeker M."/>
        </authorList>
    </citation>
    <scope>NUCLEOTIDE SEQUENCE [LARGE SCALE GENOMIC DNA]</scope>
    <source>
        <strain evidence="1 2">DSM 104731</strain>
    </source>
</reference>
<gene>
    <name evidence="1" type="ORF">EDD53_1787</name>
</gene>
<keyword evidence="2" id="KW-1185">Reference proteome</keyword>
<sequence>MTDADDFTSDCANCAALCCLALAFDADASFAHDKPAGVACHNLAATEVGLGCAIHKDLTQKGYSGCVAYQCLGAGQRTTALFDTTWRDDPKLTVPMMDAFRQMRSVQKCRQLLLASQALSLPRDLEMQRDSWLDRITPDIWSLAALEQFELDNTETEVTMWLRGLANYVPQTT</sequence>
<accession>A0A3N4V0L2</accession>
<comment type="caution">
    <text evidence="1">The sequence shown here is derived from an EMBL/GenBank/DDBJ whole genome shotgun (WGS) entry which is preliminary data.</text>
</comment>
<protein>
    <recommendedName>
        <fullName evidence="3">Pentapeptide repeat protein</fullName>
    </recommendedName>
</protein>
<dbReference type="OrthoDB" id="154708at2"/>
<proteinExistence type="predicted"/>
<dbReference type="EMBL" id="RKQK01000002">
    <property type="protein sequence ID" value="RPE67380.1"/>
    <property type="molecule type" value="Genomic_DNA"/>
</dbReference>
<dbReference type="AlphaFoldDB" id="A0A3N4V0L2"/>